<dbReference type="Proteomes" id="UP001235664">
    <property type="component" value="Unassembled WGS sequence"/>
</dbReference>
<accession>A0ABT9HCF9</accession>
<dbReference type="EMBL" id="JAVAIL010000007">
    <property type="protein sequence ID" value="MDP4540956.1"/>
    <property type="molecule type" value="Genomic_DNA"/>
</dbReference>
<evidence type="ECO:0008006" key="3">
    <source>
        <dbReference type="Google" id="ProtNLM"/>
    </source>
</evidence>
<proteinExistence type="predicted"/>
<evidence type="ECO:0000313" key="1">
    <source>
        <dbReference type="EMBL" id="MDP4540956.1"/>
    </source>
</evidence>
<keyword evidence="2" id="KW-1185">Reference proteome</keyword>
<sequence length="127" mass="13688">MKPADRPLCPSAPLTPKAQLFGVVTGGGQIAYLEVAVAVDARFIEEANKGREPERRFRFAAPCASAGCSNWNGGCTLPERVASDLEAIGKDREVPECCIRARCVWHQQSGASACRGCRFVVTISDDF</sequence>
<gene>
    <name evidence="1" type="ORF">Q9K01_15110</name>
</gene>
<name>A0ABT9HCF9_9SPHN</name>
<evidence type="ECO:0000313" key="2">
    <source>
        <dbReference type="Proteomes" id="UP001235664"/>
    </source>
</evidence>
<comment type="caution">
    <text evidence="1">The sequence shown here is derived from an EMBL/GenBank/DDBJ whole genome shotgun (WGS) entry which is preliminary data.</text>
</comment>
<reference evidence="1 2" key="1">
    <citation type="submission" date="2023-08" db="EMBL/GenBank/DDBJ databases">
        <title>genomic of DY56.</title>
        <authorList>
            <person name="Wang Y."/>
        </authorList>
    </citation>
    <scope>NUCLEOTIDE SEQUENCE [LARGE SCALE GENOMIC DNA]</scope>
    <source>
        <strain evidence="1 2">DY56-A-20</strain>
    </source>
</reference>
<protein>
    <recommendedName>
        <fullName evidence="3">Nitrogen fixation protein</fullName>
    </recommendedName>
</protein>
<organism evidence="1 2">
    <name type="scientific">Qipengyuania benthica</name>
    <dbReference type="NCBI Taxonomy" id="3067651"/>
    <lineage>
        <taxon>Bacteria</taxon>
        <taxon>Pseudomonadati</taxon>
        <taxon>Pseudomonadota</taxon>
        <taxon>Alphaproteobacteria</taxon>
        <taxon>Sphingomonadales</taxon>
        <taxon>Erythrobacteraceae</taxon>
        <taxon>Qipengyuania</taxon>
    </lineage>
</organism>
<dbReference type="RefSeq" id="WP_305930956.1">
    <property type="nucleotide sequence ID" value="NZ_JAVAIL010000007.1"/>
</dbReference>